<dbReference type="AlphaFoldDB" id="A0A7X2TP56"/>
<dbReference type="Pfam" id="PF17651">
    <property type="entry name" value="Raco_middle"/>
    <property type="match status" value="1"/>
</dbReference>
<dbReference type="InterPro" id="IPR012675">
    <property type="entry name" value="Beta-grasp_dom_sf"/>
</dbReference>
<evidence type="ECO:0000313" key="2">
    <source>
        <dbReference type="EMBL" id="MST81668.1"/>
    </source>
</evidence>
<dbReference type="CDD" id="cd00207">
    <property type="entry name" value="fer2"/>
    <property type="match status" value="1"/>
</dbReference>
<reference evidence="2 3" key="1">
    <citation type="submission" date="2019-08" db="EMBL/GenBank/DDBJ databases">
        <title>In-depth cultivation of the pig gut microbiome towards novel bacterial diversity and tailored functional studies.</title>
        <authorList>
            <person name="Wylensek D."/>
            <person name="Hitch T.C.A."/>
            <person name="Clavel T."/>
        </authorList>
    </citation>
    <scope>NUCLEOTIDE SEQUENCE [LARGE SCALE GENOMIC DNA]</scope>
    <source>
        <strain evidence="2 3">Oil+RF-744-WCA-WT-13</strain>
    </source>
</reference>
<comment type="caution">
    <text evidence="2">The sequence shown here is derived from an EMBL/GenBank/DDBJ whole genome shotgun (WGS) entry which is preliminary data.</text>
</comment>
<feature type="domain" description="2Fe-2S ferredoxin-type" evidence="1">
    <location>
        <begin position="5"/>
        <end position="80"/>
    </location>
</feature>
<organism evidence="2 3">
    <name type="scientific">Bilifractor porci</name>
    <dbReference type="NCBI Taxonomy" id="2606636"/>
    <lineage>
        <taxon>Bacteria</taxon>
        <taxon>Bacillati</taxon>
        <taxon>Bacillota</taxon>
        <taxon>Clostridia</taxon>
        <taxon>Lachnospirales</taxon>
        <taxon>Lachnospiraceae</taxon>
        <taxon>Bilifractor</taxon>
    </lineage>
</organism>
<dbReference type="InterPro" id="IPR052911">
    <property type="entry name" value="Corrinoid_activation_enz"/>
</dbReference>
<dbReference type="Pfam" id="PF14574">
    <property type="entry name" value="RACo_C_ter"/>
    <property type="match status" value="1"/>
</dbReference>
<evidence type="ECO:0000259" key="1">
    <source>
        <dbReference type="PROSITE" id="PS51085"/>
    </source>
</evidence>
<dbReference type="InterPro" id="IPR027980">
    <property type="entry name" value="RACo_C"/>
</dbReference>
<accession>A0A7X2TP56</accession>
<dbReference type="GO" id="GO:0051536">
    <property type="term" value="F:iron-sulfur cluster binding"/>
    <property type="evidence" value="ECO:0007669"/>
    <property type="project" value="InterPro"/>
</dbReference>
<dbReference type="PANTHER" id="PTHR42895">
    <property type="entry name" value="IRON-SULFUR CLUSTER-BINDING PROTEIN-RELATED"/>
    <property type="match status" value="1"/>
</dbReference>
<dbReference type="Gene3D" id="3.30.420.480">
    <property type="entry name" value="Domain of unknown function (DUF4445)"/>
    <property type="match status" value="1"/>
</dbReference>
<evidence type="ECO:0000313" key="3">
    <source>
        <dbReference type="Proteomes" id="UP000466864"/>
    </source>
</evidence>
<dbReference type="Gene3D" id="3.10.20.30">
    <property type="match status" value="1"/>
</dbReference>
<keyword evidence="3" id="KW-1185">Reference proteome</keyword>
<dbReference type="PANTHER" id="PTHR42895:SF1">
    <property type="entry name" value="IRON-SULFUR CLUSTER PROTEIN"/>
    <property type="match status" value="1"/>
</dbReference>
<dbReference type="PROSITE" id="PS51085">
    <property type="entry name" value="2FE2S_FER_2"/>
    <property type="match status" value="1"/>
</dbReference>
<dbReference type="Proteomes" id="UP000466864">
    <property type="component" value="Unassembled WGS sequence"/>
</dbReference>
<sequence length="535" mass="57359">MSKTFTVTFLPQKKKTEVPEGTTILAAEQMAGLEPDAPCGGNGKCGKCRVEILEGKKTGVVLACQTPVDSDMKVDTMLQEKVQRILAEGKTRSVPVDPGIALTDRDSGRPYYLMAFDIGTTTVVGYLLDGKDGHEAGVASMMNPQHQFGADVISRANYVLENGGGQMRKVIVDALNQLIGKACADAGILREDIIQISIVGNTCMHHLFLGISPDSLVHAPYVPAVKEGMIITPEKAGLKMNPAGRVLILPNIAGFVGADTVGCMLCVAFDQLDKMTLMLDIGTNGELVMGNKKKMVTTSTAAGPAFEGAKIECGMRGSRGAVSHLKTEDGKIVLEVVDHAKPIGICGSGLIDILAFLIRYGFVDSYGGFCDADELEDPLAKAESWRLQEIDGKPAFVLFPAEKTGNGAPVYISQKDIREVQLAKGAIAAGIQIMTEKLGIRPEDIQQVFLAGAFGNYMDAGNACEIGLIPYELRDRIIPIGNAAGEGAKLACINQGEYRYACRMAEEAEFIELATESEFQDVFVDKLEFSRAVEH</sequence>
<proteinExistence type="predicted"/>
<dbReference type="InterPro" id="IPR001041">
    <property type="entry name" value="2Fe-2S_ferredoxin-type"/>
</dbReference>
<dbReference type="Pfam" id="PF00111">
    <property type="entry name" value="Fer2"/>
    <property type="match status" value="1"/>
</dbReference>
<dbReference type="EMBL" id="VUMV01000002">
    <property type="protein sequence ID" value="MST81668.1"/>
    <property type="molecule type" value="Genomic_DNA"/>
</dbReference>
<dbReference type="InterPro" id="IPR042259">
    <property type="entry name" value="Raco-like_middle_sf"/>
</dbReference>
<dbReference type="InterPro" id="IPR041414">
    <property type="entry name" value="Raco-like_middle"/>
</dbReference>
<name>A0A7X2TP56_9FIRM</name>
<gene>
    <name evidence="2" type="ORF">FYJ60_05000</name>
</gene>
<dbReference type="RefSeq" id="WP_154457523.1">
    <property type="nucleotide sequence ID" value="NZ_VUMV01000002.1"/>
</dbReference>
<dbReference type="InterPro" id="IPR036010">
    <property type="entry name" value="2Fe-2S_ferredoxin-like_sf"/>
</dbReference>
<dbReference type="SUPFAM" id="SSF54292">
    <property type="entry name" value="2Fe-2S ferredoxin-like"/>
    <property type="match status" value="1"/>
</dbReference>
<protein>
    <submittedName>
        <fullName evidence="2">DUF4445 domain-containing protein</fullName>
    </submittedName>
</protein>